<evidence type="ECO:0000256" key="1">
    <source>
        <dbReference type="SAM" id="MobiDB-lite"/>
    </source>
</evidence>
<gene>
    <name evidence="2" type="ORF">D0Q02_07520</name>
</gene>
<dbReference type="RefSeq" id="WP_117227254.1">
    <property type="nucleotide sequence ID" value="NZ_CP061725.1"/>
</dbReference>
<organism evidence="2 3">
    <name type="scientific">Micromonospora craniellae</name>
    <dbReference type="NCBI Taxonomy" id="2294034"/>
    <lineage>
        <taxon>Bacteria</taxon>
        <taxon>Bacillati</taxon>
        <taxon>Actinomycetota</taxon>
        <taxon>Actinomycetes</taxon>
        <taxon>Micromonosporales</taxon>
        <taxon>Micromonosporaceae</taxon>
        <taxon>Micromonospora</taxon>
    </lineage>
</organism>
<feature type="region of interest" description="Disordered" evidence="1">
    <location>
        <begin position="51"/>
        <end position="76"/>
    </location>
</feature>
<dbReference type="Proteomes" id="UP000262621">
    <property type="component" value="Unassembled WGS sequence"/>
</dbReference>
<keyword evidence="3" id="KW-1185">Reference proteome</keyword>
<accession>A0A372G1Y2</accession>
<evidence type="ECO:0000313" key="3">
    <source>
        <dbReference type="Proteomes" id="UP000262621"/>
    </source>
</evidence>
<dbReference type="AlphaFoldDB" id="A0A372G1Y2"/>
<dbReference type="Pfam" id="PF19474">
    <property type="entry name" value="DUF6011"/>
    <property type="match status" value="1"/>
</dbReference>
<dbReference type="EMBL" id="QVFU01000005">
    <property type="protein sequence ID" value="RFS47003.1"/>
    <property type="molecule type" value="Genomic_DNA"/>
</dbReference>
<reference evidence="2 3" key="1">
    <citation type="submission" date="2018-08" db="EMBL/GenBank/DDBJ databases">
        <title>Verrucosispora craniellae sp. nov., isolated from a marine sponge in the South China Sea.</title>
        <authorList>
            <person name="Li L."/>
            <person name="Lin H.W."/>
        </authorList>
    </citation>
    <scope>NUCLEOTIDE SEQUENCE [LARGE SCALE GENOMIC DNA]</scope>
    <source>
        <strain evidence="2 3">LHW63014</strain>
    </source>
</reference>
<dbReference type="InterPro" id="IPR046053">
    <property type="entry name" value="DUF6011"/>
</dbReference>
<sequence length="76" mass="8337">MTKPTEVRCLDCDRKLKTSVSRARHIGEGCWRKRQAEARARSALVPLPGFTRHGDLAGLDGPSLLDQLTEDGPHAS</sequence>
<dbReference type="OrthoDB" id="3396117at2"/>
<evidence type="ECO:0000313" key="2">
    <source>
        <dbReference type="EMBL" id="RFS47003.1"/>
    </source>
</evidence>
<name>A0A372G1Y2_9ACTN</name>
<protein>
    <submittedName>
        <fullName evidence="2">Uncharacterized protein</fullName>
    </submittedName>
</protein>
<comment type="caution">
    <text evidence="2">The sequence shown here is derived from an EMBL/GenBank/DDBJ whole genome shotgun (WGS) entry which is preliminary data.</text>
</comment>
<proteinExistence type="predicted"/>